<sequence length="58" mass="6602">MIIMSENMNNIIETSDADEENDLINTSTEEMSISFKYKILSQIVLKSIKCSCIINSRV</sequence>
<proteinExistence type="predicted"/>
<dbReference type="EMBL" id="LDEV01000957">
    <property type="protein sequence ID" value="KLJ12390.1"/>
    <property type="molecule type" value="Genomic_DNA"/>
</dbReference>
<evidence type="ECO:0000313" key="2">
    <source>
        <dbReference type="Proteomes" id="UP000053573"/>
    </source>
</evidence>
<accession>A0A0H1BM65</accession>
<dbReference type="Proteomes" id="UP000053573">
    <property type="component" value="Unassembled WGS sequence"/>
</dbReference>
<reference evidence="2" key="1">
    <citation type="journal article" date="2015" name="PLoS Genet.">
        <title>The dynamic genome and transcriptome of the human fungal pathogen Blastomyces and close relative Emmonsia.</title>
        <authorList>
            <person name="Munoz J.F."/>
            <person name="Gauthier G.M."/>
            <person name="Desjardins C.A."/>
            <person name="Gallo J.E."/>
            <person name="Holder J."/>
            <person name="Sullivan T.D."/>
            <person name="Marty A.J."/>
            <person name="Carmen J.C."/>
            <person name="Chen Z."/>
            <person name="Ding L."/>
            <person name="Gujja S."/>
            <person name="Magrini V."/>
            <person name="Misas E."/>
            <person name="Mitreva M."/>
            <person name="Priest M."/>
            <person name="Saif S."/>
            <person name="Whiston E.A."/>
            <person name="Young S."/>
            <person name="Zeng Q."/>
            <person name="Goldman W.E."/>
            <person name="Mardis E.R."/>
            <person name="Taylor J.W."/>
            <person name="McEwen J.G."/>
            <person name="Clay O.K."/>
            <person name="Klein B.S."/>
            <person name="Cuomo C.A."/>
        </authorList>
    </citation>
    <scope>NUCLEOTIDE SEQUENCE [LARGE SCALE GENOMIC DNA]</scope>
    <source>
        <strain evidence="2">UAMH 139</strain>
    </source>
</reference>
<evidence type="ECO:0000313" key="1">
    <source>
        <dbReference type="EMBL" id="KLJ12390.1"/>
    </source>
</evidence>
<comment type="caution">
    <text evidence="1">The sequence shown here is derived from an EMBL/GenBank/DDBJ whole genome shotgun (WGS) entry which is preliminary data.</text>
</comment>
<organism evidence="1 2">
    <name type="scientific">Blastomyces silverae</name>
    <dbReference type="NCBI Taxonomy" id="2060906"/>
    <lineage>
        <taxon>Eukaryota</taxon>
        <taxon>Fungi</taxon>
        <taxon>Dikarya</taxon>
        <taxon>Ascomycota</taxon>
        <taxon>Pezizomycotina</taxon>
        <taxon>Eurotiomycetes</taxon>
        <taxon>Eurotiomycetidae</taxon>
        <taxon>Onygenales</taxon>
        <taxon>Ajellomycetaceae</taxon>
        <taxon>Blastomyces</taxon>
    </lineage>
</organism>
<keyword evidence="2" id="KW-1185">Reference proteome</keyword>
<gene>
    <name evidence="1" type="ORF">EMPG_09519</name>
</gene>
<name>A0A0H1BM65_9EURO</name>
<dbReference type="AlphaFoldDB" id="A0A0H1BM65"/>
<protein>
    <submittedName>
        <fullName evidence="1">Uncharacterized protein</fullName>
    </submittedName>
</protein>